<dbReference type="EMBL" id="CM016559">
    <property type="protein sequence ID" value="TKV99501.1"/>
    <property type="molecule type" value="Genomic_DNA"/>
</dbReference>
<protein>
    <submittedName>
        <fullName evidence="2">Uncharacterized protein</fullName>
    </submittedName>
</protein>
<sequence length="313" mass="35273">MNFVWAKNFTSSSAMQYLQSDPSMQISLPPICPLTATPGCSTIHDTQQPTNRRDKAIVFEGEDSENIASSSVSPFMPAKLSNYSEESMMNHIPMVTETSPTTPLEKMIETVSYTKGPWSKSLLEHADQINNNQKEGMKAIISDEELRRSKRKIIHSKGFKDSGCRDSNCIGCSANPPHLSSTVIRNLGEAFCKIDASKLTCEALNKKKKVTAPLEARSKSRKRLPMQLMMMGICLRIQRRSPRNSKMGYRLTYFIMKVLHLLDWCFYTIPLLLLFGSVMNLYCSLPCSGSMFSFSSTDDAHLVLWSLNYTHQL</sequence>
<accession>A0A4U6TDE2</accession>
<proteinExistence type="predicted"/>
<feature type="transmembrane region" description="Helical" evidence="1">
    <location>
        <begin position="261"/>
        <end position="283"/>
    </location>
</feature>
<keyword evidence="3" id="KW-1185">Reference proteome</keyword>
<dbReference type="Gramene" id="TKV99501">
    <property type="protein sequence ID" value="TKV99501"/>
    <property type="gene ID" value="SEVIR_8G048424v2"/>
</dbReference>
<name>A0A4U6TDE2_SETVI</name>
<reference evidence="2" key="1">
    <citation type="submission" date="2019-03" db="EMBL/GenBank/DDBJ databases">
        <title>WGS assembly of Setaria viridis.</title>
        <authorList>
            <person name="Huang P."/>
            <person name="Jenkins J."/>
            <person name="Grimwood J."/>
            <person name="Barry K."/>
            <person name="Healey A."/>
            <person name="Mamidi S."/>
            <person name="Sreedasyam A."/>
            <person name="Shu S."/>
            <person name="Feldman M."/>
            <person name="Wu J."/>
            <person name="Yu Y."/>
            <person name="Chen C."/>
            <person name="Johnson J."/>
            <person name="Rokhsar D."/>
            <person name="Baxter I."/>
            <person name="Schmutz J."/>
            <person name="Brutnell T."/>
            <person name="Kellogg E."/>
        </authorList>
    </citation>
    <scope>NUCLEOTIDE SEQUENCE [LARGE SCALE GENOMIC DNA]</scope>
</reference>
<gene>
    <name evidence="2" type="ORF">SEVIR_8G048424v2</name>
</gene>
<organism evidence="2 3">
    <name type="scientific">Setaria viridis</name>
    <name type="common">Green bristlegrass</name>
    <name type="synonym">Setaria italica subsp. viridis</name>
    <dbReference type="NCBI Taxonomy" id="4556"/>
    <lineage>
        <taxon>Eukaryota</taxon>
        <taxon>Viridiplantae</taxon>
        <taxon>Streptophyta</taxon>
        <taxon>Embryophyta</taxon>
        <taxon>Tracheophyta</taxon>
        <taxon>Spermatophyta</taxon>
        <taxon>Magnoliopsida</taxon>
        <taxon>Liliopsida</taxon>
        <taxon>Poales</taxon>
        <taxon>Poaceae</taxon>
        <taxon>PACMAD clade</taxon>
        <taxon>Panicoideae</taxon>
        <taxon>Panicodae</taxon>
        <taxon>Paniceae</taxon>
        <taxon>Cenchrinae</taxon>
        <taxon>Setaria</taxon>
    </lineage>
</organism>
<evidence type="ECO:0000313" key="3">
    <source>
        <dbReference type="Proteomes" id="UP000298652"/>
    </source>
</evidence>
<evidence type="ECO:0000313" key="2">
    <source>
        <dbReference type="EMBL" id="TKV99501.1"/>
    </source>
</evidence>
<dbReference type="PANTHER" id="PTHR33075">
    <property type="entry name" value="OS02G0499800 PROTEIN"/>
    <property type="match status" value="1"/>
</dbReference>
<evidence type="ECO:0000256" key="1">
    <source>
        <dbReference type="SAM" id="Phobius"/>
    </source>
</evidence>
<keyword evidence="1" id="KW-0812">Transmembrane</keyword>
<dbReference type="AlphaFoldDB" id="A0A4U6TDE2"/>
<dbReference type="Proteomes" id="UP000298652">
    <property type="component" value="Chromosome 8"/>
</dbReference>
<keyword evidence="1" id="KW-0472">Membrane</keyword>
<keyword evidence="1" id="KW-1133">Transmembrane helix</keyword>